<dbReference type="InterPro" id="IPR029069">
    <property type="entry name" value="HotDog_dom_sf"/>
</dbReference>
<evidence type="ECO:0000313" key="3">
    <source>
        <dbReference type="EMBL" id="MDP9607827.1"/>
    </source>
</evidence>
<sequence>MTLPGPLLDPAAPLFDPAAAHHYRTVTRQALGRAEPARPDAGPLAAFVLTHPLAERTVAGLAAGHDPYSLVHLAQEIELRAPLVPSTAVDASAEVLGARIEPKGTRLALRTRLTDREAGTAVADLTTHILLVGIRATEPHGTLATAPAPRQDAPGTSVSHAVAIDGEWIARYGEAAGDLNPVHLDPAAGRDAGFPGVIAHGMALVSLAVEEIAERYADGHADRVRALGARFARPVLPGTDTALELTPPSEPAGPGDTVLFTVRSEGAAAVKGGWARLGPAEGEHR</sequence>
<accession>A0ABT9KHC3</accession>
<evidence type="ECO:0000259" key="2">
    <source>
        <dbReference type="Pfam" id="PF01575"/>
    </source>
</evidence>
<reference evidence="3 4" key="1">
    <citation type="submission" date="2023-07" db="EMBL/GenBank/DDBJ databases">
        <title>Sequencing the genomes of 1000 actinobacteria strains.</title>
        <authorList>
            <person name="Klenk H.-P."/>
        </authorList>
    </citation>
    <scope>NUCLEOTIDE SEQUENCE [LARGE SCALE GENOMIC DNA]</scope>
    <source>
        <strain evidence="3 4">DSM 41600</strain>
    </source>
</reference>
<dbReference type="PANTHER" id="PTHR13078">
    <property type="entry name" value="PEROXISOMAL MULTIFUNCTIONAL ENZYME TYPE 2-RELATED"/>
    <property type="match status" value="1"/>
</dbReference>
<dbReference type="Pfam" id="PF01575">
    <property type="entry name" value="MaoC_dehydratas"/>
    <property type="match status" value="1"/>
</dbReference>
<dbReference type="InterPro" id="IPR002539">
    <property type="entry name" value="MaoC-like_dom"/>
</dbReference>
<evidence type="ECO:0000256" key="1">
    <source>
        <dbReference type="ARBA" id="ARBA00005254"/>
    </source>
</evidence>
<organism evidence="3 4">
    <name type="scientific">Streptomyces demainii</name>
    <dbReference type="NCBI Taxonomy" id="588122"/>
    <lineage>
        <taxon>Bacteria</taxon>
        <taxon>Bacillati</taxon>
        <taxon>Actinomycetota</taxon>
        <taxon>Actinomycetes</taxon>
        <taxon>Kitasatosporales</taxon>
        <taxon>Streptomycetaceae</taxon>
        <taxon>Streptomyces</taxon>
    </lineage>
</organism>
<feature type="domain" description="MaoC-like" evidence="2">
    <location>
        <begin position="154"/>
        <end position="244"/>
    </location>
</feature>
<keyword evidence="4" id="KW-1185">Reference proteome</keyword>
<protein>
    <submittedName>
        <fullName evidence="3">Acyl dehydratase</fullName>
    </submittedName>
</protein>
<comment type="similarity">
    <text evidence="1">Belongs to the enoyl-CoA hydratase/isomerase family.</text>
</comment>
<dbReference type="Gene3D" id="3.10.129.10">
    <property type="entry name" value="Hotdog Thioesterase"/>
    <property type="match status" value="1"/>
</dbReference>
<comment type="caution">
    <text evidence="3">The sequence shown here is derived from an EMBL/GenBank/DDBJ whole genome shotgun (WGS) entry which is preliminary data.</text>
</comment>
<name>A0ABT9KHC3_9ACTN</name>
<dbReference type="PANTHER" id="PTHR13078:SF56">
    <property type="entry name" value="PEROXISOMAL MULTIFUNCTIONAL ENZYME TYPE 2"/>
    <property type="match status" value="1"/>
</dbReference>
<dbReference type="EMBL" id="JAURUE010000001">
    <property type="protein sequence ID" value="MDP9607827.1"/>
    <property type="molecule type" value="Genomic_DNA"/>
</dbReference>
<gene>
    <name evidence="3" type="ORF">JOF35_000104</name>
</gene>
<evidence type="ECO:0000313" key="4">
    <source>
        <dbReference type="Proteomes" id="UP001234880"/>
    </source>
</evidence>
<proteinExistence type="inferred from homology"/>
<dbReference type="Proteomes" id="UP001234880">
    <property type="component" value="Unassembled WGS sequence"/>
</dbReference>
<dbReference type="RefSeq" id="WP_307109860.1">
    <property type="nucleotide sequence ID" value="NZ_JAURUE010000001.1"/>
</dbReference>
<dbReference type="SUPFAM" id="SSF54637">
    <property type="entry name" value="Thioesterase/thiol ester dehydrase-isomerase"/>
    <property type="match status" value="2"/>
</dbReference>